<dbReference type="Proteomes" id="UP000518188">
    <property type="component" value="Unassembled WGS sequence"/>
</dbReference>
<feature type="domain" description="PknH-like extracellular" evidence="1">
    <location>
        <begin position="32"/>
        <end position="217"/>
    </location>
</feature>
<dbReference type="PROSITE" id="PS51257">
    <property type="entry name" value="PROKAR_LIPOPROTEIN"/>
    <property type="match status" value="1"/>
</dbReference>
<dbReference type="Gene3D" id="3.40.1000.70">
    <property type="entry name" value="PknH-like extracellular domain"/>
    <property type="match status" value="1"/>
</dbReference>
<organism evidence="2 3">
    <name type="scientific">Mycolicibacterium septicum DSM 44393</name>
    <dbReference type="NCBI Taxonomy" id="1341646"/>
    <lineage>
        <taxon>Bacteria</taxon>
        <taxon>Bacillati</taxon>
        <taxon>Actinomycetota</taxon>
        <taxon>Actinomycetes</taxon>
        <taxon>Mycobacteriales</taxon>
        <taxon>Mycobacteriaceae</taxon>
        <taxon>Mycolicibacterium</taxon>
    </lineage>
</organism>
<proteinExistence type="predicted"/>
<protein>
    <submittedName>
        <fullName evidence="2">Sensor domain-containing protein</fullName>
    </submittedName>
</protein>
<evidence type="ECO:0000313" key="3">
    <source>
        <dbReference type="Proteomes" id="UP000518188"/>
    </source>
</evidence>
<evidence type="ECO:0000259" key="1">
    <source>
        <dbReference type="Pfam" id="PF14032"/>
    </source>
</evidence>
<comment type="caution">
    <text evidence="2">The sequence shown here is derived from an EMBL/GenBank/DDBJ whole genome shotgun (WGS) entry which is preliminary data.</text>
</comment>
<evidence type="ECO:0000313" key="2">
    <source>
        <dbReference type="EMBL" id="NKZ15540.1"/>
    </source>
</evidence>
<dbReference type="RefSeq" id="WP_044515905.1">
    <property type="nucleotide sequence ID" value="NZ_HG322951.1"/>
</dbReference>
<dbReference type="InterPro" id="IPR038232">
    <property type="entry name" value="PknH-like_Extracell_sf"/>
</dbReference>
<accession>A0A7X6MVD1</accession>
<gene>
    <name evidence="2" type="ORF">HGA11_31680</name>
</gene>
<dbReference type="Pfam" id="PF14032">
    <property type="entry name" value="PknH_C"/>
    <property type="match status" value="1"/>
</dbReference>
<sequence>MGIDLKVAGSALCAALLAACTPTVPDSGGPQVDVLGSMMASESEINTVMHAQVRPKTALRSPMTNANYEPISRPECIVVIGNGMEWVYRDSGYRAFRETQLADDADDVEVDQAISRFDNPKVAQAMVDRTVDIWRRCGDDTLTFSYNGGGTQDARRMGVPTALDGVDITNDVPLDVADRLTHRAILAVDNFVVDLRISGYDVTDRQTVQLAKIIAGRNAL</sequence>
<dbReference type="AlphaFoldDB" id="A0A7X6MVD1"/>
<reference evidence="2 3" key="1">
    <citation type="submission" date="2020-04" db="EMBL/GenBank/DDBJ databases">
        <title>MicrobeNet Type strains.</title>
        <authorList>
            <person name="Nicholson A.C."/>
        </authorList>
    </citation>
    <scope>NUCLEOTIDE SEQUENCE [LARGE SCALE GENOMIC DNA]</scope>
    <source>
        <strain evidence="2 3">ATCC 700731</strain>
    </source>
</reference>
<name>A0A7X6MVD1_9MYCO</name>
<dbReference type="EMBL" id="JAAXPJ010000020">
    <property type="protein sequence ID" value="NKZ15540.1"/>
    <property type="molecule type" value="Genomic_DNA"/>
</dbReference>
<dbReference type="InterPro" id="IPR026954">
    <property type="entry name" value="PknH-like_Extracell"/>
</dbReference>